<dbReference type="InterPro" id="IPR000219">
    <property type="entry name" value="DH_dom"/>
</dbReference>
<dbReference type="eggNOG" id="KOG4305">
    <property type="taxonomic scope" value="Eukaryota"/>
</dbReference>
<dbReference type="Proteomes" id="UP000014500">
    <property type="component" value="Unassembled WGS sequence"/>
</dbReference>
<dbReference type="PRINTS" id="PR00679">
    <property type="entry name" value="PROHIBITIN"/>
</dbReference>
<dbReference type="EMBL" id="JH431865">
    <property type="status" value="NOT_ANNOTATED_CDS"/>
    <property type="molecule type" value="Genomic_DNA"/>
</dbReference>
<dbReference type="PANTHER" id="PTHR23222:SF0">
    <property type="entry name" value="PROHIBITIN 1"/>
    <property type="match status" value="1"/>
</dbReference>
<reference evidence="8" key="1">
    <citation type="submission" date="2011-05" db="EMBL/GenBank/DDBJ databases">
        <authorList>
            <person name="Richards S.R."/>
            <person name="Qu J."/>
            <person name="Jiang H."/>
            <person name="Jhangiani S.N."/>
            <person name="Agravi P."/>
            <person name="Goodspeed R."/>
            <person name="Gross S."/>
            <person name="Mandapat C."/>
            <person name="Jackson L."/>
            <person name="Mathew T."/>
            <person name="Pu L."/>
            <person name="Thornton R."/>
            <person name="Saada N."/>
            <person name="Wilczek-Boney K.B."/>
            <person name="Lee S."/>
            <person name="Kovar C."/>
            <person name="Wu Y."/>
            <person name="Scherer S.E."/>
            <person name="Worley K.C."/>
            <person name="Muzny D.M."/>
            <person name="Gibbs R."/>
        </authorList>
    </citation>
    <scope>NUCLEOTIDE SEQUENCE</scope>
    <source>
        <strain evidence="8">Brora</strain>
    </source>
</reference>
<dbReference type="eggNOG" id="KOG3083">
    <property type="taxonomic scope" value="Eukaryota"/>
</dbReference>
<dbReference type="PANTHER" id="PTHR23222">
    <property type="entry name" value="PROHIBITIN"/>
    <property type="match status" value="1"/>
</dbReference>
<dbReference type="InterPro" id="IPR035899">
    <property type="entry name" value="DBL_dom_sf"/>
</dbReference>
<dbReference type="FunFam" id="1.20.900.10:FF:000038">
    <property type="entry name" value="Myosin-M heavy chain"/>
    <property type="match status" value="1"/>
</dbReference>
<dbReference type="GO" id="GO:0005739">
    <property type="term" value="C:mitochondrion"/>
    <property type="evidence" value="ECO:0007669"/>
    <property type="project" value="TreeGrafter"/>
</dbReference>
<feature type="compositionally biased region" description="Basic and acidic residues" evidence="4">
    <location>
        <begin position="215"/>
        <end position="230"/>
    </location>
</feature>
<dbReference type="SMART" id="SM00244">
    <property type="entry name" value="PHB"/>
    <property type="match status" value="1"/>
</dbReference>
<evidence type="ECO:0000256" key="4">
    <source>
        <dbReference type="SAM" id="MobiDB-lite"/>
    </source>
</evidence>
<comment type="subcellular location">
    <subcellularLocation>
        <location evidence="1">Cytoplasm</location>
    </subcellularLocation>
</comment>
<dbReference type="Gene3D" id="1.20.900.10">
    <property type="entry name" value="Dbl homology (DH) domain"/>
    <property type="match status" value="1"/>
</dbReference>
<feature type="domain" description="DH" evidence="6">
    <location>
        <begin position="289"/>
        <end position="480"/>
    </location>
</feature>
<proteinExistence type="inferred from homology"/>
<feature type="domain" description="PH" evidence="5">
    <location>
        <begin position="533"/>
        <end position="666"/>
    </location>
</feature>
<keyword evidence="8" id="KW-1185">Reference proteome</keyword>
<dbReference type="InterPro" id="IPR001107">
    <property type="entry name" value="Band_7"/>
</dbReference>
<dbReference type="SMART" id="SM00325">
    <property type="entry name" value="RhoGEF"/>
    <property type="match status" value="1"/>
</dbReference>
<comment type="similarity">
    <text evidence="2">Belongs to the prohibitin family.</text>
</comment>
<dbReference type="STRING" id="126957.T1J5H9"/>
<keyword evidence="3" id="KW-0963">Cytoplasm</keyword>
<evidence type="ECO:0000256" key="1">
    <source>
        <dbReference type="ARBA" id="ARBA00004496"/>
    </source>
</evidence>
<dbReference type="GO" id="GO:0016020">
    <property type="term" value="C:membrane"/>
    <property type="evidence" value="ECO:0007669"/>
    <property type="project" value="InterPro"/>
</dbReference>
<dbReference type="GO" id="GO:0031097">
    <property type="term" value="C:medial cortex"/>
    <property type="evidence" value="ECO:0007669"/>
    <property type="project" value="UniProtKB-ARBA"/>
</dbReference>
<evidence type="ECO:0008006" key="9">
    <source>
        <dbReference type="Google" id="ProtNLM"/>
    </source>
</evidence>
<dbReference type="InterPro" id="IPR000163">
    <property type="entry name" value="Prohibitin"/>
</dbReference>
<dbReference type="CDD" id="cd03401">
    <property type="entry name" value="SPFH_prohibitin"/>
    <property type="match status" value="1"/>
</dbReference>
<dbReference type="InterPro" id="IPR036013">
    <property type="entry name" value="Band_7/SPFH_dom_sf"/>
</dbReference>
<dbReference type="EnsemblMetazoa" id="SMAR008880-RA">
    <property type="protein sequence ID" value="SMAR008880-PA"/>
    <property type="gene ID" value="SMAR008880"/>
</dbReference>
<dbReference type="Pfam" id="PF01145">
    <property type="entry name" value="Band_7"/>
    <property type="match status" value="1"/>
</dbReference>
<evidence type="ECO:0000259" key="6">
    <source>
        <dbReference type="PROSITE" id="PS50010"/>
    </source>
</evidence>
<dbReference type="GO" id="GO:0005085">
    <property type="term" value="F:guanyl-nucleotide exchange factor activity"/>
    <property type="evidence" value="ECO:0007669"/>
    <property type="project" value="InterPro"/>
</dbReference>
<dbReference type="SUPFAM" id="SSF117892">
    <property type="entry name" value="Band 7/SPFH domain"/>
    <property type="match status" value="1"/>
</dbReference>
<dbReference type="InterPro" id="IPR001849">
    <property type="entry name" value="PH_domain"/>
</dbReference>
<evidence type="ECO:0000259" key="5">
    <source>
        <dbReference type="PROSITE" id="PS50003"/>
    </source>
</evidence>
<dbReference type="PROSITE" id="PS50010">
    <property type="entry name" value="DH_2"/>
    <property type="match status" value="1"/>
</dbReference>
<dbReference type="Gene3D" id="3.30.479.30">
    <property type="entry name" value="Band 7 domain"/>
    <property type="match status" value="1"/>
</dbReference>
<evidence type="ECO:0000256" key="3">
    <source>
        <dbReference type="ARBA" id="ARBA00022490"/>
    </source>
</evidence>
<dbReference type="FunFam" id="3.30.479.30:FF:000001">
    <property type="entry name" value="Prohibitin 2"/>
    <property type="match status" value="1"/>
</dbReference>
<dbReference type="AlphaFoldDB" id="T1J5H9"/>
<dbReference type="Pfam" id="PF00621">
    <property type="entry name" value="RhoGEF"/>
    <property type="match status" value="1"/>
</dbReference>
<name>T1J5H9_STRMM</name>
<accession>T1J5H9</accession>
<sequence length="1009" mass="113855">MNSEDFGLPETGSQAVDDDDGDDGGQGSVRGGRQMKERAAFSWESARSSSVEFITNLRNRTFAIPRPPLIKSKSVPIRAASLTSVGVGGSESIYEQIGEPIYEELPDYSNYDDASTLALLPSNLVASSSIGDGPRRSIFEGASRNEILSILQDAKERGVERMEVEVTVTSADPDPIVETLNTQVLPNERNHRIRISNVSNLSDSSHSSEESNQTEENKERRSSVEVERNDSGVGPETSKPSRIKRQSSINPGNEEWQCEDCDQVIEAKSNTDNLFDSSVCKKCGKRRAERREIIAEIVETEVKYGRDLKIIRDEFSRPMAVAGLLTSEQLTNIFLNIDELIDINNKFTEKLRDALDIAAEQGDDDFVTVNIGKPFLEATSMLKAFESYCVGQGQACLLLTSLEKEKELLRIFLRVSQMENTLLRRMNLNSFLMVPVQRVTKYPLLLNRLLKVTCYQHKDHDLIREAQQKIELHLEQINQQAKDISGAKIWRRISHISSTYNKRIPVADQESGGNIKLRKMALEVLDWNCDEVRFVCEGRLYFTHQTDHLWNRRSRTFKLTPVYALLVTLGKPNVNYRPDKAEADDLLFPSNTGIREASLVLIKEKNNRQSLVRNPVYLKSCVISSECESEDMFEIQDFVNKEAFLFKAEDVKGTQDWLRQLRYHAKDLGSWRRRRNAMANIMINGMFRQKKERKKERKISGQNMYIIELLCIFWGIMPGVKRYFISHSVRPNVLMAAAQIFNTLGKLGLGIAVVGGVVNSALYNVDGGHRAVIFDRFTGVKNFVVGEGTHFLIPWVQKPIIYDIRSRPRNVPVVTGSKDLQNVNITLRILFRPIPDTLPKLYMSLGSDYDERVLPSITNEVLKAVVAQFDASELITQREIVSQRVSEALIERAGQFGLFLDDISITHLTFGKEFTHAVELKQVAQQDAERARYLVEKAEQVKRAAVVSAEGDAQAAILLAKAFGDSGEALVELRKIEASEDIAYQLSKSRNVMYLPPGQSTLFSLPQLN</sequence>
<protein>
    <recommendedName>
        <fullName evidence="9">Band 7 domain-containing protein</fullName>
    </recommendedName>
</protein>
<dbReference type="CDD" id="cd00160">
    <property type="entry name" value="RhoGEF"/>
    <property type="match status" value="1"/>
</dbReference>
<dbReference type="SUPFAM" id="SSF48065">
    <property type="entry name" value="DBL homology domain (DH-domain)"/>
    <property type="match status" value="1"/>
</dbReference>
<evidence type="ECO:0000256" key="2">
    <source>
        <dbReference type="ARBA" id="ARBA00009658"/>
    </source>
</evidence>
<reference evidence="7" key="2">
    <citation type="submission" date="2015-02" db="UniProtKB">
        <authorList>
            <consortium name="EnsemblMetazoa"/>
        </authorList>
    </citation>
    <scope>IDENTIFICATION</scope>
</reference>
<evidence type="ECO:0000313" key="8">
    <source>
        <dbReference type="Proteomes" id="UP000014500"/>
    </source>
</evidence>
<evidence type="ECO:0000313" key="7">
    <source>
        <dbReference type="EnsemblMetazoa" id="SMAR008880-PA"/>
    </source>
</evidence>
<dbReference type="HOGENOM" id="CLU_298147_0_0_1"/>
<organism evidence="7 8">
    <name type="scientific">Strigamia maritima</name>
    <name type="common">European centipede</name>
    <name type="synonym">Geophilus maritimus</name>
    <dbReference type="NCBI Taxonomy" id="126957"/>
    <lineage>
        <taxon>Eukaryota</taxon>
        <taxon>Metazoa</taxon>
        <taxon>Ecdysozoa</taxon>
        <taxon>Arthropoda</taxon>
        <taxon>Myriapoda</taxon>
        <taxon>Chilopoda</taxon>
        <taxon>Pleurostigmophora</taxon>
        <taxon>Geophilomorpha</taxon>
        <taxon>Linotaeniidae</taxon>
        <taxon>Strigamia</taxon>
    </lineage>
</organism>
<feature type="region of interest" description="Disordered" evidence="4">
    <location>
        <begin position="1"/>
        <end position="41"/>
    </location>
</feature>
<feature type="region of interest" description="Disordered" evidence="4">
    <location>
        <begin position="188"/>
        <end position="252"/>
    </location>
</feature>
<dbReference type="PROSITE" id="PS50003">
    <property type="entry name" value="PH_DOMAIN"/>
    <property type="match status" value="1"/>
</dbReference>
<feature type="compositionally biased region" description="Low complexity" evidence="4">
    <location>
        <begin position="196"/>
        <end position="205"/>
    </location>
</feature>
<dbReference type="PhylomeDB" id="T1J5H9"/>
<dbReference type="GO" id="GO:0007005">
    <property type="term" value="P:mitochondrion organization"/>
    <property type="evidence" value="ECO:0007669"/>
    <property type="project" value="TreeGrafter"/>
</dbReference>